<gene>
    <name evidence="1" type="ORF">H9819_09805</name>
</gene>
<name>A0A9D2A7T0_9BACE</name>
<dbReference type="SUPFAM" id="SSF56925">
    <property type="entry name" value="OMPA-like"/>
    <property type="match status" value="1"/>
</dbReference>
<evidence type="ECO:0000313" key="1">
    <source>
        <dbReference type="EMBL" id="HIZ02522.1"/>
    </source>
</evidence>
<dbReference type="InterPro" id="IPR011250">
    <property type="entry name" value="OMP/PagP_B-barrel"/>
</dbReference>
<reference evidence="1" key="2">
    <citation type="submission" date="2021-04" db="EMBL/GenBank/DDBJ databases">
        <authorList>
            <person name="Gilroy R."/>
        </authorList>
    </citation>
    <scope>NUCLEOTIDE SEQUENCE</scope>
    <source>
        <strain evidence="1">ChiHjej12B11-24981</strain>
    </source>
</reference>
<organism evidence="1 2">
    <name type="scientific">Candidatus Bacteroides merdipullorum</name>
    <dbReference type="NCBI Taxonomy" id="2838474"/>
    <lineage>
        <taxon>Bacteria</taxon>
        <taxon>Pseudomonadati</taxon>
        <taxon>Bacteroidota</taxon>
        <taxon>Bacteroidia</taxon>
        <taxon>Bacteroidales</taxon>
        <taxon>Bacteroidaceae</taxon>
        <taxon>Bacteroides</taxon>
    </lineage>
</organism>
<proteinExistence type="predicted"/>
<sequence length="222" mass="25223">MDKRILTVLCTALLLLLSELPLRAQSVLADHSSLSVQVGPACYTGRFLGLTLAEAGYRDDLRRGVAWSVDYWWRGARGDGHRVRVQPGLLYQGSTYSNSWQNGSDRLHLHYLAPQFGLFGGRGRWLWQASLGAGYQFFKNRSQVYGRDRRVSMNKLAANLSAGGEYAFARHWAVALRLHWLLSTADRYRVTYHDEHWNVEQPKTGTGYFGQLSLQAGLAWRF</sequence>
<dbReference type="Proteomes" id="UP000824023">
    <property type="component" value="Unassembled WGS sequence"/>
</dbReference>
<accession>A0A9D2A7T0</accession>
<dbReference type="EMBL" id="DXCK01000128">
    <property type="protein sequence ID" value="HIZ02522.1"/>
    <property type="molecule type" value="Genomic_DNA"/>
</dbReference>
<comment type="caution">
    <text evidence="1">The sequence shown here is derived from an EMBL/GenBank/DDBJ whole genome shotgun (WGS) entry which is preliminary data.</text>
</comment>
<evidence type="ECO:0000313" key="2">
    <source>
        <dbReference type="Proteomes" id="UP000824023"/>
    </source>
</evidence>
<protein>
    <submittedName>
        <fullName evidence="1">Porin family protein</fullName>
    </submittedName>
</protein>
<reference evidence="1" key="1">
    <citation type="journal article" date="2021" name="PeerJ">
        <title>Extensive microbial diversity within the chicken gut microbiome revealed by metagenomics and culture.</title>
        <authorList>
            <person name="Gilroy R."/>
            <person name="Ravi A."/>
            <person name="Getino M."/>
            <person name="Pursley I."/>
            <person name="Horton D.L."/>
            <person name="Alikhan N.F."/>
            <person name="Baker D."/>
            <person name="Gharbi K."/>
            <person name="Hall N."/>
            <person name="Watson M."/>
            <person name="Adriaenssens E.M."/>
            <person name="Foster-Nyarko E."/>
            <person name="Jarju S."/>
            <person name="Secka A."/>
            <person name="Antonio M."/>
            <person name="Oren A."/>
            <person name="Chaudhuri R.R."/>
            <person name="La Ragione R."/>
            <person name="Hildebrand F."/>
            <person name="Pallen M.J."/>
        </authorList>
    </citation>
    <scope>NUCLEOTIDE SEQUENCE</scope>
    <source>
        <strain evidence="1">ChiHjej12B11-24981</strain>
    </source>
</reference>
<dbReference type="AlphaFoldDB" id="A0A9D2A7T0"/>